<dbReference type="InterPro" id="IPR023885">
    <property type="entry name" value="4Fe4S-binding_SPASM_dom"/>
</dbReference>
<name>A0A9E7SMS2_THEAG</name>
<dbReference type="NCBIfam" id="TIGR04085">
    <property type="entry name" value="rSAM_more_4Fe4S"/>
    <property type="match status" value="1"/>
</dbReference>
<evidence type="ECO:0000313" key="2">
    <source>
        <dbReference type="Proteomes" id="UP001055732"/>
    </source>
</evidence>
<gene>
    <name evidence="1" type="ORF">NF865_05865</name>
</gene>
<dbReference type="Gene3D" id="3.20.20.70">
    <property type="entry name" value="Aldolase class I"/>
    <property type="match status" value="1"/>
</dbReference>
<proteinExistence type="predicted"/>
<sequence length="118" mass="13865">MVGIEEYQIGEIQEDGSLKIYPFYYDVKSRDPTEYEECRKCKLLPVCMGGCPMESIRKNGHPNGPGCDINKYVWKEGLKFYLMRRYPNIFSKESLIKNLGRIPDKNEGMWDFTLPTRR</sequence>
<dbReference type="AlphaFoldDB" id="A0A9E7SMS2"/>
<protein>
    <submittedName>
        <fullName evidence="1">SPASM domain-containing protein</fullName>
    </submittedName>
</protein>
<evidence type="ECO:0000313" key="1">
    <source>
        <dbReference type="EMBL" id="USS39896.1"/>
    </source>
</evidence>
<keyword evidence="2" id="KW-1185">Reference proteome</keyword>
<dbReference type="InterPro" id="IPR013785">
    <property type="entry name" value="Aldolase_TIM"/>
</dbReference>
<dbReference type="Proteomes" id="UP001055732">
    <property type="component" value="Chromosome"/>
</dbReference>
<organism evidence="1 2">
    <name type="scientific">Thermococcus aggregans</name>
    <dbReference type="NCBI Taxonomy" id="110163"/>
    <lineage>
        <taxon>Archaea</taxon>
        <taxon>Methanobacteriati</taxon>
        <taxon>Methanobacteriota</taxon>
        <taxon>Thermococci</taxon>
        <taxon>Thermococcales</taxon>
        <taxon>Thermococcaceae</taxon>
        <taxon>Thermococcus</taxon>
    </lineage>
</organism>
<reference evidence="1" key="2">
    <citation type="submission" date="2022-06" db="EMBL/GenBank/DDBJ databases">
        <authorList>
            <person name="Park Y.-J."/>
        </authorList>
    </citation>
    <scope>NUCLEOTIDE SEQUENCE</scope>
    <source>
        <strain evidence="1">TY</strain>
    </source>
</reference>
<dbReference type="EMBL" id="CP099582">
    <property type="protein sequence ID" value="USS39896.1"/>
    <property type="molecule type" value="Genomic_DNA"/>
</dbReference>
<dbReference type="KEGG" id="tagg:NF865_05865"/>
<accession>A0A9E7SMS2</accession>
<reference evidence="1" key="1">
    <citation type="journal article" date="1998" name="Int. J. Syst. Bacteriol. 48 Pt">
        <title>Thermococcus guaymasensis sp. nov. and Thermococcus aggregans sp. nov., two novel thermophilic archaea isolated from the Guaymas Basin hydrothermal vent site.</title>
        <authorList>
            <person name="Canganella F."/>
            <person name="Jones W.J."/>
            <person name="Gambacorta A."/>
            <person name="Antranikian G."/>
        </authorList>
    </citation>
    <scope>NUCLEOTIDE SEQUENCE</scope>
    <source>
        <strain evidence="1">TY</strain>
    </source>
</reference>